<name>D5XB04_THEPJ</name>
<sequence>MEMKEILNLILTKVEGLEEGQARLEASMARLEERQAMLEEGQAKLFVGFKDLGEHLDRVEKKLDAVVEQTAGLLEFRTETEKKLGEISGDIRILAGELGRQNLEIERIKLKVGKKTSLLADYTQGGIFNISFPSP</sequence>
<dbReference type="STRING" id="635013.TherJR_0442"/>
<dbReference type="KEGG" id="tjr:TherJR_0442"/>
<evidence type="ECO:0000256" key="1">
    <source>
        <dbReference type="SAM" id="Coils"/>
    </source>
</evidence>
<accession>D5XB04</accession>
<evidence type="ECO:0000313" key="2">
    <source>
        <dbReference type="EMBL" id="ADG81324.1"/>
    </source>
</evidence>
<dbReference type="HOGENOM" id="CLU_1884827_0_0_9"/>
<feature type="coiled-coil region" evidence="1">
    <location>
        <begin position="14"/>
        <end position="41"/>
    </location>
</feature>
<organism evidence="2 3">
    <name type="scientific">Thermincola potens (strain JR)</name>
    <dbReference type="NCBI Taxonomy" id="635013"/>
    <lineage>
        <taxon>Bacteria</taxon>
        <taxon>Bacillati</taxon>
        <taxon>Bacillota</taxon>
        <taxon>Clostridia</taxon>
        <taxon>Eubacteriales</taxon>
        <taxon>Thermincolaceae</taxon>
        <taxon>Thermincola</taxon>
    </lineage>
</organism>
<proteinExistence type="predicted"/>
<dbReference type="eggNOG" id="ENOG502ZT2Q">
    <property type="taxonomic scope" value="Bacteria"/>
</dbReference>
<protein>
    <submittedName>
        <fullName evidence="2">Uncharacterized protein</fullName>
    </submittedName>
</protein>
<evidence type="ECO:0000313" key="3">
    <source>
        <dbReference type="Proteomes" id="UP000002377"/>
    </source>
</evidence>
<gene>
    <name evidence="2" type="ordered locus">TherJR_0442</name>
</gene>
<dbReference type="RefSeq" id="WP_013119347.1">
    <property type="nucleotide sequence ID" value="NC_014152.1"/>
</dbReference>
<keyword evidence="1" id="KW-0175">Coiled coil</keyword>
<reference evidence="2 3" key="1">
    <citation type="submission" date="2010-05" db="EMBL/GenBank/DDBJ databases">
        <title>Complete sequence of Thermincola sp. JR.</title>
        <authorList>
            <consortium name="US DOE Joint Genome Institute"/>
            <person name="Lucas S."/>
            <person name="Copeland A."/>
            <person name="Lapidus A."/>
            <person name="Cheng J.-F."/>
            <person name="Bruce D."/>
            <person name="Goodwin L."/>
            <person name="Pitluck S."/>
            <person name="Chertkov O."/>
            <person name="Detter J.C."/>
            <person name="Han C."/>
            <person name="Tapia R."/>
            <person name="Land M."/>
            <person name="Hauser L."/>
            <person name="Kyrpides N."/>
            <person name="Mikhailova N."/>
            <person name="Hazen T.C."/>
            <person name="Woyke T."/>
        </authorList>
    </citation>
    <scope>NUCLEOTIDE SEQUENCE [LARGE SCALE GENOMIC DNA]</scope>
    <source>
        <strain evidence="2 3">JR</strain>
    </source>
</reference>
<dbReference type="Proteomes" id="UP000002377">
    <property type="component" value="Chromosome"/>
</dbReference>
<dbReference type="EMBL" id="CP002028">
    <property type="protein sequence ID" value="ADG81324.1"/>
    <property type="molecule type" value="Genomic_DNA"/>
</dbReference>
<dbReference type="AlphaFoldDB" id="D5XB04"/>
<dbReference type="OrthoDB" id="1708171at2"/>
<keyword evidence="3" id="KW-1185">Reference proteome</keyword>